<dbReference type="SUPFAM" id="SSF52402">
    <property type="entry name" value="Adenine nucleotide alpha hydrolases-like"/>
    <property type="match status" value="1"/>
</dbReference>
<dbReference type="PANTHER" id="PTHR43196">
    <property type="entry name" value="SULFATE ADENYLYLTRANSFERASE SUBUNIT 2"/>
    <property type="match status" value="1"/>
</dbReference>
<organism evidence="2 3">
    <name type="scientific">Desulfocapsa sulfexigens (strain DSM 10523 / SB164P1)</name>
    <dbReference type="NCBI Taxonomy" id="1167006"/>
    <lineage>
        <taxon>Bacteria</taxon>
        <taxon>Pseudomonadati</taxon>
        <taxon>Thermodesulfobacteriota</taxon>
        <taxon>Desulfobulbia</taxon>
        <taxon>Desulfobulbales</taxon>
        <taxon>Desulfocapsaceae</taxon>
        <taxon>Desulfocapsa</taxon>
    </lineage>
</organism>
<dbReference type="PANTHER" id="PTHR43196:SF2">
    <property type="entry name" value="PHOSPHOADENOSINE PHOSPHOSULFATE REDUCTASE"/>
    <property type="match status" value="1"/>
</dbReference>
<name>M1P122_DESSD</name>
<feature type="domain" description="Phosphoadenosine phosphosulphate reductase" evidence="1">
    <location>
        <begin position="30"/>
        <end position="210"/>
    </location>
</feature>
<dbReference type="AlphaFoldDB" id="M1P122"/>
<reference evidence="3" key="1">
    <citation type="journal article" date="2013" name="Stand. Genomic Sci.">
        <title>Complete genome sequence of Desulfocapsa sulfexigens, a marine deltaproteobacterium specialized in disproportionating inorganic sulfur compounds.</title>
        <authorList>
            <person name="Finster K.W."/>
            <person name="Kjeldsen K.U."/>
            <person name="Kube M."/>
            <person name="Reinhardt R."/>
            <person name="Mussmann M."/>
            <person name="Amann R."/>
            <person name="Schreiber L."/>
        </authorList>
    </citation>
    <scope>NUCLEOTIDE SEQUENCE [LARGE SCALE GENOMIC DNA]</scope>
    <source>
        <strain evidence="3">DSM 10523 / SB164P1</strain>
    </source>
</reference>
<dbReference type="RefSeq" id="WP_015402926.1">
    <property type="nucleotide sequence ID" value="NC_020304.1"/>
</dbReference>
<evidence type="ECO:0000259" key="1">
    <source>
        <dbReference type="Pfam" id="PF01507"/>
    </source>
</evidence>
<dbReference type="STRING" id="1167006.UWK_00647"/>
<dbReference type="NCBIfam" id="TIGR03183">
    <property type="entry name" value="DNA_S_dndC"/>
    <property type="match status" value="1"/>
</dbReference>
<dbReference type="Proteomes" id="UP000011721">
    <property type="component" value="Chromosome"/>
</dbReference>
<proteinExistence type="predicted"/>
<dbReference type="PATRIC" id="fig|1167006.5.peg.744"/>
<evidence type="ECO:0000313" key="3">
    <source>
        <dbReference type="Proteomes" id="UP000011721"/>
    </source>
</evidence>
<dbReference type="OrthoDB" id="9774475at2"/>
<dbReference type="HOGENOM" id="CLU_027799_2_0_7"/>
<dbReference type="eggNOG" id="COG0175">
    <property type="taxonomic scope" value="Bacteria"/>
</dbReference>
<accession>M1P122</accession>
<dbReference type="Pfam" id="PF01507">
    <property type="entry name" value="PAPS_reduct"/>
    <property type="match status" value="1"/>
</dbReference>
<dbReference type="InterPro" id="IPR017598">
    <property type="entry name" value="SulphurTrfase_DndC"/>
</dbReference>
<dbReference type="InterPro" id="IPR002500">
    <property type="entry name" value="PAPS_reduct_dom"/>
</dbReference>
<dbReference type="InterPro" id="IPR050128">
    <property type="entry name" value="Sulfate_adenylyltrnsfr_sub2"/>
</dbReference>
<dbReference type="GO" id="GO:0016740">
    <property type="term" value="F:transferase activity"/>
    <property type="evidence" value="ECO:0007669"/>
    <property type="project" value="UniProtKB-KW"/>
</dbReference>
<dbReference type="EMBL" id="CP003985">
    <property type="protein sequence ID" value="AGF77228.1"/>
    <property type="molecule type" value="Genomic_DNA"/>
</dbReference>
<dbReference type="KEGG" id="dsf:UWK_00647"/>
<dbReference type="Gene3D" id="3.40.50.620">
    <property type="entry name" value="HUPs"/>
    <property type="match status" value="1"/>
</dbReference>
<evidence type="ECO:0000313" key="2">
    <source>
        <dbReference type="EMBL" id="AGF77228.1"/>
    </source>
</evidence>
<keyword evidence="2" id="KW-0808">Transferase</keyword>
<dbReference type="InterPro" id="IPR014729">
    <property type="entry name" value="Rossmann-like_a/b/a_fold"/>
</dbReference>
<sequence>MSAKVKNSHINISKELLIENYISDTRPWIIGYSGGKDSTLLLQLVFEILSDDRVNNEKPIHIITSDTGVEPPNILTHVKENLANIQTFIDKQNLPINIHQVVPSLDNKFWVNLIGRGYPSPTRWFRWCTSKMKIKPTKGIIEQLVEQHGSTILLLGTRKDESQARKRSIEKREYSTRRLNPHHEIKNTLVLAPISDWTTDEVWEYLFNELPPWGGNHDVLFDLYKQANSGECPLVVDLNTPSCGGSRFGCWTCTVVKTDKSMESFIEQGAVWMQPLNNFRNWIKEIREDEHRRNHYRRTGELGNGPFNSTTRQEILENLLDTESKLPDNIELISDDEIVHIQKIWTEEFDVMNSALKIANKFKRQPMKRRKK</sequence>
<protein>
    <submittedName>
        <fullName evidence="2">Putative sulfurtransferase DndC</fullName>
    </submittedName>
</protein>
<gene>
    <name evidence="2" type="ordered locus">UWK_00647</name>
</gene>
<keyword evidence="3" id="KW-1185">Reference proteome</keyword>